<dbReference type="AlphaFoldDB" id="A0A1X7T7W8"/>
<accession>A0A1X7T7W8</accession>
<name>A0A1X7T7W8_AMPQE</name>
<proteinExistence type="predicted"/>
<protein>
    <submittedName>
        <fullName evidence="1">Uncharacterized protein</fullName>
    </submittedName>
</protein>
<sequence>MIEELREIFLDNMHFTKELFCSIDVAKVINFIQNYIALLLSPHFDKPQMIESIEKEFEHVQTINQLFKALRKHISWFNFELVIKLVNTFVTNERDLQRK</sequence>
<organism evidence="1">
    <name type="scientific">Amphimedon queenslandica</name>
    <name type="common">Sponge</name>
    <dbReference type="NCBI Taxonomy" id="400682"/>
    <lineage>
        <taxon>Eukaryota</taxon>
        <taxon>Metazoa</taxon>
        <taxon>Porifera</taxon>
        <taxon>Demospongiae</taxon>
        <taxon>Heteroscleromorpha</taxon>
        <taxon>Haplosclerida</taxon>
        <taxon>Niphatidae</taxon>
        <taxon>Amphimedon</taxon>
    </lineage>
</organism>
<reference evidence="1" key="1">
    <citation type="submission" date="2017-05" db="UniProtKB">
        <authorList>
            <consortium name="EnsemblMetazoa"/>
        </authorList>
    </citation>
    <scope>IDENTIFICATION</scope>
</reference>
<evidence type="ECO:0000313" key="1">
    <source>
        <dbReference type="EnsemblMetazoa" id="Aqu2.1.10500_001"/>
    </source>
</evidence>
<dbReference type="EnsemblMetazoa" id="Aqu2.1.10500_001">
    <property type="protein sequence ID" value="Aqu2.1.10500_001"/>
    <property type="gene ID" value="Aqu2.1.10500"/>
</dbReference>
<dbReference type="InParanoid" id="A0A1X7T7W8"/>